<gene>
    <name evidence="5" type="ORF">DERF_006111</name>
    <name evidence="4" type="ORF">HUG17_3065</name>
</gene>
<feature type="region of interest" description="Disordered" evidence="2">
    <location>
        <begin position="112"/>
        <end position="143"/>
    </location>
</feature>
<reference evidence="5" key="1">
    <citation type="submission" date="2013-05" db="EMBL/GenBank/DDBJ databases">
        <authorList>
            <person name="Yim A.K.Y."/>
            <person name="Chan T.F."/>
            <person name="Ji K.M."/>
            <person name="Liu X.Y."/>
            <person name="Zhou J.W."/>
            <person name="Li R.Q."/>
            <person name="Yang K.Y."/>
            <person name="Li J."/>
            <person name="Li M."/>
            <person name="Law P.T.W."/>
            <person name="Wu Y.L."/>
            <person name="Cai Z.L."/>
            <person name="Qin H."/>
            <person name="Bao Y."/>
            <person name="Leung R.K.K."/>
            <person name="Ng P.K.S."/>
            <person name="Zou J."/>
            <person name="Zhong X.J."/>
            <person name="Ran P.X."/>
            <person name="Zhong N.S."/>
            <person name="Liu Z.G."/>
            <person name="Tsui S.K.W."/>
        </authorList>
    </citation>
    <scope>NUCLEOTIDE SEQUENCE</scope>
    <source>
        <strain evidence="5">Derf</strain>
        <tissue evidence="5">Whole organism</tissue>
    </source>
</reference>
<dbReference type="EMBL" id="SDOV01000007">
    <property type="protein sequence ID" value="KAH7639032.1"/>
    <property type="molecule type" value="Genomic_DNA"/>
</dbReference>
<organism evidence="5 6">
    <name type="scientific">Dermatophagoides farinae</name>
    <name type="common">American house dust mite</name>
    <dbReference type="NCBI Taxonomy" id="6954"/>
    <lineage>
        <taxon>Eukaryota</taxon>
        <taxon>Metazoa</taxon>
        <taxon>Ecdysozoa</taxon>
        <taxon>Arthropoda</taxon>
        <taxon>Chelicerata</taxon>
        <taxon>Arachnida</taxon>
        <taxon>Acari</taxon>
        <taxon>Acariformes</taxon>
        <taxon>Sarcoptiformes</taxon>
        <taxon>Astigmata</taxon>
        <taxon>Psoroptidia</taxon>
        <taxon>Analgoidea</taxon>
        <taxon>Pyroglyphidae</taxon>
        <taxon>Dermatophagoidinae</taxon>
        <taxon>Dermatophagoides</taxon>
    </lineage>
</organism>
<evidence type="ECO:0000256" key="3">
    <source>
        <dbReference type="SAM" id="SignalP"/>
    </source>
</evidence>
<accession>A0A922I4U9</accession>
<name>A0A922I4U9_DERFA</name>
<evidence type="ECO:0000256" key="2">
    <source>
        <dbReference type="SAM" id="MobiDB-lite"/>
    </source>
</evidence>
<feature type="coiled-coil region" evidence="1">
    <location>
        <begin position="175"/>
        <end position="228"/>
    </location>
</feature>
<dbReference type="AlphaFoldDB" id="A0A922I4U9"/>
<evidence type="ECO:0000256" key="1">
    <source>
        <dbReference type="SAM" id="Coils"/>
    </source>
</evidence>
<keyword evidence="1" id="KW-0175">Coiled coil</keyword>
<comment type="caution">
    <text evidence="5">The sequence shown here is derived from an EMBL/GenBank/DDBJ whole genome shotgun (WGS) entry which is preliminary data.</text>
</comment>
<dbReference type="Proteomes" id="UP000790347">
    <property type="component" value="Unassembled WGS sequence"/>
</dbReference>
<reference evidence="5" key="4">
    <citation type="journal article" date="2022" name="Res Sq">
        <title>Comparative Genomics Reveals Insights into the Divergent Evolution of Astigmatic Mites and Household Pest Adaptations.</title>
        <authorList>
            <person name="Xiong Q."/>
            <person name="Wan A.T.-Y."/>
            <person name="Liu X.-Y."/>
            <person name="Fung C.S.-H."/>
            <person name="Xiao X."/>
            <person name="Malainual N."/>
            <person name="Hou J."/>
            <person name="Wang L."/>
            <person name="Wang M."/>
            <person name="Yang K."/>
            <person name="Cui Y."/>
            <person name="Leung E."/>
            <person name="Nong W."/>
            <person name="Shin S.-K."/>
            <person name="Au S."/>
            <person name="Jeong K.Y."/>
            <person name="Chew F.T."/>
            <person name="Hui J."/>
            <person name="Leung T.F."/>
            <person name="Tungtrongchitr A."/>
            <person name="Zhong N."/>
            <person name="Liu Z."/>
            <person name="Tsui S."/>
        </authorList>
    </citation>
    <scope>NUCLEOTIDE SEQUENCE</scope>
    <source>
        <strain evidence="5">Derf</strain>
        <tissue evidence="5">Whole organism</tissue>
    </source>
</reference>
<dbReference type="EMBL" id="ASGP02000002">
    <property type="protein sequence ID" value="KAH9522547.1"/>
    <property type="molecule type" value="Genomic_DNA"/>
</dbReference>
<reference evidence="4" key="2">
    <citation type="submission" date="2020-06" db="EMBL/GenBank/DDBJ databases">
        <authorList>
            <person name="Ji K."/>
            <person name="Li J."/>
        </authorList>
    </citation>
    <scope>NUCLEOTIDE SEQUENCE</scope>
    <source>
        <strain evidence="4">JKM2019</strain>
        <tissue evidence="4">Whole body</tissue>
    </source>
</reference>
<evidence type="ECO:0000313" key="6">
    <source>
        <dbReference type="Proteomes" id="UP000790347"/>
    </source>
</evidence>
<protein>
    <submittedName>
        <fullName evidence="5">Uncharacterized protein</fullName>
    </submittedName>
</protein>
<sequence length="230" mass="27011">MMKSFMILITILSLAEYFPFHHAGNINRIIDNSWIVTENVAKDDLIKNAKELLGHGPQFYEKHRYNTDEKIILLYLAELAELEILIEQIESTSKQERLQRYEKQLNIHHEKMNELEQQSEPTTNKTPEPTTPTPEPTTKTPGPTKILLIKNAKELLEHGRQFLEKHRYNTDEKIILSYMAELSELEILIERIESTSKQESLQRYEKQLNILHEKINELEKQSKSTKTTTE</sequence>
<proteinExistence type="predicted"/>
<feature type="signal peptide" evidence="3">
    <location>
        <begin position="1"/>
        <end position="23"/>
    </location>
</feature>
<evidence type="ECO:0000313" key="5">
    <source>
        <dbReference type="EMBL" id="KAH9522547.1"/>
    </source>
</evidence>
<keyword evidence="3" id="KW-0732">Signal</keyword>
<reference evidence="4" key="3">
    <citation type="journal article" date="2021" name="World Allergy Organ. J.">
        <title>Chromosome-level assembly of Dermatophagoides farinae genome and transcriptome reveals two novel allergens Der f 37 and Der f 39.</title>
        <authorList>
            <person name="Chen J."/>
            <person name="Cai Z."/>
            <person name="Fan D."/>
            <person name="Hu J."/>
            <person name="Hou Y."/>
            <person name="He Y."/>
            <person name="Zhang Z."/>
            <person name="Zhao Z."/>
            <person name="Gao P."/>
            <person name="Hu W."/>
            <person name="Sun J."/>
            <person name="Li J."/>
            <person name="Ji K."/>
        </authorList>
    </citation>
    <scope>NUCLEOTIDE SEQUENCE</scope>
    <source>
        <strain evidence="4">JKM2019</strain>
    </source>
</reference>
<evidence type="ECO:0000313" key="4">
    <source>
        <dbReference type="EMBL" id="KAH7639032.1"/>
    </source>
</evidence>
<dbReference type="Proteomes" id="UP000828236">
    <property type="component" value="Unassembled WGS sequence"/>
</dbReference>
<keyword evidence="6" id="KW-1185">Reference proteome</keyword>
<feature type="chain" id="PRO_5038324708" evidence="3">
    <location>
        <begin position="24"/>
        <end position="230"/>
    </location>
</feature>